<dbReference type="CDD" id="cd00088">
    <property type="entry name" value="HPT"/>
    <property type="match status" value="1"/>
</dbReference>
<feature type="domain" description="HPt" evidence="4">
    <location>
        <begin position="1"/>
        <end position="101"/>
    </location>
</feature>
<dbReference type="GO" id="GO:0005829">
    <property type="term" value="C:cytosol"/>
    <property type="evidence" value="ECO:0007669"/>
    <property type="project" value="UniProtKB-SubCell"/>
</dbReference>
<dbReference type="SUPFAM" id="SSF47226">
    <property type="entry name" value="Histidine-containing phosphotransfer domain, HPT domain"/>
    <property type="match status" value="1"/>
</dbReference>
<reference evidence="6" key="1">
    <citation type="journal article" date="2010" name="Nat. Biotechnol.">
        <title>Draft genome sequence of the oilseed species Ricinus communis.</title>
        <authorList>
            <person name="Chan A.P."/>
            <person name="Crabtree J."/>
            <person name="Zhao Q."/>
            <person name="Lorenzi H."/>
            <person name="Orvis J."/>
            <person name="Puiu D."/>
            <person name="Melake-Berhan A."/>
            <person name="Jones K.M."/>
            <person name="Redman J."/>
            <person name="Chen G."/>
            <person name="Cahoon E.B."/>
            <person name="Gedil M."/>
            <person name="Stanke M."/>
            <person name="Haas B.J."/>
            <person name="Wortman J.R."/>
            <person name="Fraser-Liggett C.M."/>
            <person name="Ravel J."/>
            <person name="Rabinowicz P.D."/>
        </authorList>
    </citation>
    <scope>NUCLEOTIDE SEQUENCE [LARGE SCALE GENOMIC DNA]</scope>
    <source>
        <strain evidence="6">cv. Hale</strain>
    </source>
</reference>
<evidence type="ECO:0000256" key="3">
    <source>
        <dbReference type="PROSITE-ProRule" id="PRU00110"/>
    </source>
</evidence>
<evidence type="ECO:0000313" key="5">
    <source>
        <dbReference type="EMBL" id="EEF26709.1"/>
    </source>
</evidence>
<dbReference type="AlphaFoldDB" id="B9TBQ7"/>
<dbReference type="GO" id="GO:0016301">
    <property type="term" value="F:kinase activity"/>
    <property type="evidence" value="ECO:0007669"/>
    <property type="project" value="UniProtKB-KW"/>
</dbReference>
<proteinExistence type="predicted"/>
<feature type="non-terminal residue" evidence="5">
    <location>
        <position position="319"/>
    </location>
</feature>
<dbReference type="InterPro" id="IPR051315">
    <property type="entry name" value="Bact_Chemotaxis_CheA"/>
</dbReference>
<dbReference type="PROSITE" id="PS50894">
    <property type="entry name" value="HPT"/>
    <property type="match status" value="1"/>
</dbReference>
<evidence type="ECO:0000256" key="1">
    <source>
        <dbReference type="ARBA" id="ARBA00004514"/>
    </source>
</evidence>
<keyword evidence="6" id="KW-1185">Reference proteome</keyword>
<protein>
    <submittedName>
        <fullName evidence="5">Chemotaxis sensor histidine kinase/che A, putative</fullName>
    </submittedName>
</protein>
<evidence type="ECO:0000256" key="2">
    <source>
        <dbReference type="ARBA" id="ARBA00022864"/>
    </source>
</evidence>
<dbReference type="InParanoid" id="B9TBQ7"/>
<name>B9TBQ7_RICCO</name>
<dbReference type="InterPro" id="IPR036641">
    <property type="entry name" value="HPT_dom_sf"/>
</dbReference>
<dbReference type="InterPro" id="IPR008207">
    <property type="entry name" value="Sig_transdc_His_kin_Hpt_dom"/>
</dbReference>
<dbReference type="GO" id="GO:0009736">
    <property type="term" value="P:cytokinin-activated signaling pathway"/>
    <property type="evidence" value="ECO:0007669"/>
    <property type="project" value="UniProtKB-KW"/>
</dbReference>
<evidence type="ECO:0000313" key="6">
    <source>
        <dbReference type="Proteomes" id="UP000008311"/>
    </source>
</evidence>
<comment type="subcellular location">
    <subcellularLocation>
        <location evidence="1">Cytoplasm</location>
        <location evidence="1">Cytosol</location>
    </subcellularLocation>
</comment>
<dbReference type="Gene3D" id="1.20.120.160">
    <property type="entry name" value="HPT domain"/>
    <property type="match status" value="1"/>
</dbReference>
<organism evidence="5 6">
    <name type="scientific">Ricinus communis</name>
    <name type="common">Castor bean</name>
    <dbReference type="NCBI Taxonomy" id="3988"/>
    <lineage>
        <taxon>Eukaryota</taxon>
        <taxon>Viridiplantae</taxon>
        <taxon>Streptophyta</taxon>
        <taxon>Embryophyta</taxon>
        <taxon>Tracheophyta</taxon>
        <taxon>Spermatophyta</taxon>
        <taxon>Magnoliopsida</taxon>
        <taxon>eudicotyledons</taxon>
        <taxon>Gunneridae</taxon>
        <taxon>Pentapetalae</taxon>
        <taxon>rosids</taxon>
        <taxon>fabids</taxon>
        <taxon>Malpighiales</taxon>
        <taxon>Euphorbiaceae</taxon>
        <taxon>Acalyphoideae</taxon>
        <taxon>Acalypheae</taxon>
        <taxon>Ricinus</taxon>
    </lineage>
</organism>
<keyword evidence="2" id="KW-0932">Cytokinin signaling pathway</keyword>
<dbReference type="Proteomes" id="UP000008311">
    <property type="component" value="Unassembled WGS sequence"/>
</dbReference>
<dbReference type="SMART" id="SM00073">
    <property type="entry name" value="HPT"/>
    <property type="match status" value="1"/>
</dbReference>
<keyword evidence="3" id="KW-0597">Phosphoprotein</keyword>
<dbReference type="GO" id="GO:0000160">
    <property type="term" value="P:phosphorelay signal transduction system"/>
    <property type="evidence" value="ECO:0007669"/>
    <property type="project" value="InterPro"/>
</dbReference>
<accession>B9TBQ7</accession>
<gene>
    <name evidence="5" type="ORF">RCOM_0025830</name>
</gene>
<dbReference type="EMBL" id="EQ976668">
    <property type="protein sequence ID" value="EEF26709.1"/>
    <property type="molecule type" value="Genomic_DNA"/>
</dbReference>
<dbReference type="PANTHER" id="PTHR43395:SF10">
    <property type="entry name" value="CHEMOTAXIS PROTEIN CHEA"/>
    <property type="match status" value="1"/>
</dbReference>
<dbReference type="STRING" id="3988.B9TBQ7"/>
<dbReference type="PANTHER" id="PTHR43395">
    <property type="entry name" value="SENSOR HISTIDINE KINASE CHEA"/>
    <property type="match status" value="1"/>
</dbReference>
<feature type="modified residue" description="Phosphohistidine" evidence="3">
    <location>
        <position position="44"/>
    </location>
</feature>
<evidence type="ECO:0000259" key="4">
    <source>
        <dbReference type="PROSITE" id="PS50894"/>
    </source>
</evidence>
<keyword evidence="5" id="KW-0808">Transferase</keyword>
<keyword evidence="5" id="KW-0418">Kinase</keyword>
<sequence>MDPIQQAFVIESQELLQQMEDGLLQLEASGGDADTINSIFRAAHTIKGSAGVIECCFIVEFTHVLESVLDKMRDGELHPNPENIELLLACADHLRTLVGCVEAQSEPDHVANTISVNLRGKLQAILAVPPIEQDSPLGDEPERDVPAGEGPAMENDYWHISLRFGPDTLKKGMDPAGFIHYLMELGHIVSLTTLFDTLPEPEAMDAESCYLGFEISYKTEADKNRIESVFDFVRDDCIVHIWPPHSKLADFIAAIDELPEDLMRLGEILVKSGVLTQNELEQALNHQAQAVPVLEAELGTEAETPLSPKIGEVLVNQGT</sequence>
<dbReference type="Pfam" id="PF01627">
    <property type="entry name" value="Hpt"/>
    <property type="match status" value="1"/>
</dbReference>